<dbReference type="GeneID" id="41965590"/>
<dbReference type="AlphaFoldDB" id="A0A6P8AYR2"/>
<name>A0A6P8AYR2_PYRGI</name>
<evidence type="ECO:0000256" key="1">
    <source>
        <dbReference type="SAM" id="MobiDB-lite"/>
    </source>
</evidence>
<sequence length="337" mass="36684">MCNTVCREGCIVVKTIYMVCAHTSPISQWTSFCPRSSSTTTMERTTVCTPAGHAEVRFGWCASCTAFYAPTDLNNEALIRNYWAFKTAHGMLEPLDKPSRVPGTALLGSSPPATTRDPCVPAAEVESLAVALAQASSGACTTAQARIQATRYRVEMLRWAGKRRAAAGRSTSCRRRVDKPLPPTPRSAGSLMAQPANKYDAAGLAAQPQHTSCPNFETLKPLTYSPSSRSATSSPCETGTLQQQESTSVDFCWRHYAIVAQDGVCHECDDESMRSQIRGRVKSFPVRDHNMLRIQAVKQIAASAVQPLCFCDGKGFECTPCTDRRISSKAVGTKEWI</sequence>
<accession>A0A6P8AYR2</accession>
<reference evidence="3" key="2">
    <citation type="submission" date="2019-10" db="EMBL/GenBank/DDBJ databases">
        <authorList>
            <consortium name="NCBI Genome Project"/>
        </authorList>
    </citation>
    <scope>NUCLEOTIDE SEQUENCE</scope>
    <source>
        <strain evidence="3">NI907</strain>
    </source>
</reference>
<proteinExistence type="predicted"/>
<dbReference type="Proteomes" id="UP000515153">
    <property type="component" value="Chromosome VII"/>
</dbReference>
<reference evidence="3" key="3">
    <citation type="submission" date="2025-08" db="UniProtKB">
        <authorList>
            <consortium name="RefSeq"/>
        </authorList>
    </citation>
    <scope>IDENTIFICATION</scope>
    <source>
        <strain evidence="3">NI907</strain>
    </source>
</reference>
<gene>
    <name evidence="3" type="ORF">PgNI_10711</name>
</gene>
<feature type="region of interest" description="Disordered" evidence="1">
    <location>
        <begin position="169"/>
        <end position="191"/>
    </location>
</feature>
<organism evidence="2 3">
    <name type="scientific">Pyricularia grisea</name>
    <name type="common">Crabgrass-specific blast fungus</name>
    <name type="synonym">Magnaporthe grisea</name>
    <dbReference type="NCBI Taxonomy" id="148305"/>
    <lineage>
        <taxon>Eukaryota</taxon>
        <taxon>Fungi</taxon>
        <taxon>Dikarya</taxon>
        <taxon>Ascomycota</taxon>
        <taxon>Pezizomycotina</taxon>
        <taxon>Sordariomycetes</taxon>
        <taxon>Sordariomycetidae</taxon>
        <taxon>Magnaporthales</taxon>
        <taxon>Pyriculariaceae</taxon>
        <taxon>Pyricularia</taxon>
    </lineage>
</organism>
<dbReference type="RefSeq" id="XP_030979984.1">
    <property type="nucleotide sequence ID" value="XM_031130684.1"/>
</dbReference>
<protein>
    <submittedName>
        <fullName evidence="3">Uncharacterized protein</fullName>
    </submittedName>
</protein>
<evidence type="ECO:0000313" key="3">
    <source>
        <dbReference type="RefSeq" id="XP_030979984.1"/>
    </source>
</evidence>
<reference evidence="2 3" key="1">
    <citation type="journal article" date="2019" name="Mol. Biol. Evol.">
        <title>Blast fungal genomes show frequent chromosomal changes, gene gains and losses, and effector gene turnover.</title>
        <authorList>
            <person name="Gomez Luciano L.B."/>
            <person name="Jason Tsai I."/>
            <person name="Chuma I."/>
            <person name="Tosa Y."/>
            <person name="Chen Y.H."/>
            <person name="Li J.Y."/>
            <person name="Li M.Y."/>
            <person name="Jade Lu M.Y."/>
            <person name="Nakayashiki H."/>
            <person name="Li W.H."/>
        </authorList>
    </citation>
    <scope>NUCLEOTIDE SEQUENCE [LARGE SCALE GENOMIC DNA]</scope>
    <source>
        <strain evidence="2 3">NI907</strain>
    </source>
</reference>
<evidence type="ECO:0000313" key="2">
    <source>
        <dbReference type="Proteomes" id="UP000515153"/>
    </source>
</evidence>
<dbReference type="KEGG" id="pgri:PgNI_10711"/>
<keyword evidence="2" id="KW-1185">Reference proteome</keyword>